<evidence type="ECO:0000256" key="8">
    <source>
        <dbReference type="ARBA" id="ARBA00023136"/>
    </source>
</evidence>
<proteinExistence type="inferred from homology"/>
<keyword evidence="7" id="KW-0496">Mitochondrion</keyword>
<evidence type="ECO:0000256" key="2">
    <source>
        <dbReference type="ARBA" id="ARBA00005699"/>
    </source>
</evidence>
<comment type="subcellular location">
    <subcellularLocation>
        <location evidence="1">Mitochondrion membrane</location>
    </subcellularLocation>
</comment>
<dbReference type="GO" id="GO:0015078">
    <property type="term" value="F:proton transmembrane transporter activity"/>
    <property type="evidence" value="ECO:0007669"/>
    <property type="project" value="InterPro"/>
</dbReference>
<name>A0A225BAP3_TALAT</name>
<evidence type="ECO:0000256" key="10">
    <source>
        <dbReference type="SAM" id="MobiDB-lite"/>
    </source>
</evidence>
<evidence type="ECO:0000256" key="1">
    <source>
        <dbReference type="ARBA" id="ARBA00004325"/>
    </source>
</evidence>
<evidence type="ECO:0000256" key="9">
    <source>
        <dbReference type="ARBA" id="ARBA00023310"/>
    </source>
</evidence>
<dbReference type="PANTHER" id="PTHR12386">
    <property type="entry name" value="ATP SYNTHASE SUBUNIT"/>
    <property type="match status" value="1"/>
</dbReference>
<accession>A0A225BAP3</accession>
<keyword evidence="6" id="KW-0406">Ion transport</keyword>
<keyword evidence="9" id="KW-0066">ATP synthesis</keyword>
<feature type="region of interest" description="Disordered" evidence="10">
    <location>
        <begin position="26"/>
        <end position="52"/>
    </location>
</feature>
<dbReference type="GeneID" id="31000736"/>
<evidence type="ECO:0000313" key="11">
    <source>
        <dbReference type="EMBL" id="OKL63985.1"/>
    </source>
</evidence>
<gene>
    <name evidence="11" type="ORF">UA08_00981</name>
</gene>
<keyword evidence="12" id="KW-1185">Reference proteome</keyword>
<evidence type="ECO:0000256" key="4">
    <source>
        <dbReference type="ARBA" id="ARBA00022547"/>
    </source>
</evidence>
<keyword evidence="4" id="KW-0138">CF(0)</keyword>
<dbReference type="InterPro" id="IPR006808">
    <property type="entry name" value="ATP_synth_F0_gsu_mt"/>
</dbReference>
<sequence length="198" mass="21323">MSPMASRAVLRQSRFLIRRTAIRHNSSTSEAATKAKQSVDQTTSKASEGLSKVSSTAGPAIAGAAQNIGNALRKVGGPVGKVVTFVEGIIPPTIYYTRVGLELGKIVFRGQKMTPPNVATFQSYFQPLINAVRNPSTIKNINFSPQSLIIRARTLSVKEWALVGVTTAEVIGFFTVGEIIGRRHLIGYQGEPEHAHGH</sequence>
<dbReference type="GO" id="GO:0045259">
    <property type="term" value="C:proton-transporting ATP synthase complex"/>
    <property type="evidence" value="ECO:0007669"/>
    <property type="project" value="UniProtKB-KW"/>
</dbReference>
<dbReference type="RefSeq" id="XP_020124106.1">
    <property type="nucleotide sequence ID" value="XM_020260847.1"/>
</dbReference>
<dbReference type="STRING" id="1441469.A0A225BAP3"/>
<evidence type="ECO:0000256" key="5">
    <source>
        <dbReference type="ARBA" id="ARBA00022781"/>
    </source>
</evidence>
<evidence type="ECO:0008006" key="13">
    <source>
        <dbReference type="Google" id="ProtNLM"/>
    </source>
</evidence>
<evidence type="ECO:0000256" key="3">
    <source>
        <dbReference type="ARBA" id="ARBA00022448"/>
    </source>
</evidence>
<dbReference type="Proteomes" id="UP000214365">
    <property type="component" value="Unassembled WGS sequence"/>
</dbReference>
<dbReference type="Pfam" id="PF04718">
    <property type="entry name" value="ATP-synt_G"/>
    <property type="match status" value="1"/>
</dbReference>
<dbReference type="OrthoDB" id="437at2759"/>
<comment type="similarity">
    <text evidence="2">Belongs to the ATPase g subunit family.</text>
</comment>
<keyword evidence="3" id="KW-0813">Transport</keyword>
<evidence type="ECO:0000256" key="6">
    <source>
        <dbReference type="ARBA" id="ARBA00023065"/>
    </source>
</evidence>
<protein>
    <recommendedName>
        <fullName evidence="13">ATP synthase subunit g, mitochondrial</fullName>
    </recommendedName>
</protein>
<evidence type="ECO:0000313" key="12">
    <source>
        <dbReference type="Proteomes" id="UP000214365"/>
    </source>
</evidence>
<dbReference type="GO" id="GO:0015986">
    <property type="term" value="P:proton motive force-driven ATP synthesis"/>
    <property type="evidence" value="ECO:0007669"/>
    <property type="project" value="InterPro"/>
</dbReference>
<dbReference type="GO" id="GO:0031966">
    <property type="term" value="C:mitochondrial membrane"/>
    <property type="evidence" value="ECO:0007669"/>
    <property type="project" value="UniProtKB-SubCell"/>
</dbReference>
<evidence type="ECO:0000256" key="7">
    <source>
        <dbReference type="ARBA" id="ARBA00023128"/>
    </source>
</evidence>
<organism evidence="11 12">
    <name type="scientific">Talaromyces atroroseus</name>
    <dbReference type="NCBI Taxonomy" id="1441469"/>
    <lineage>
        <taxon>Eukaryota</taxon>
        <taxon>Fungi</taxon>
        <taxon>Dikarya</taxon>
        <taxon>Ascomycota</taxon>
        <taxon>Pezizomycotina</taxon>
        <taxon>Eurotiomycetes</taxon>
        <taxon>Eurotiomycetidae</taxon>
        <taxon>Eurotiales</taxon>
        <taxon>Trichocomaceae</taxon>
        <taxon>Talaromyces</taxon>
        <taxon>Talaromyces sect. Trachyspermi</taxon>
    </lineage>
</organism>
<reference evidence="11 12" key="1">
    <citation type="submission" date="2015-06" db="EMBL/GenBank/DDBJ databases">
        <title>Talaromyces atroroseus IBT 11181 draft genome.</title>
        <authorList>
            <person name="Rasmussen K.B."/>
            <person name="Rasmussen S."/>
            <person name="Petersen B."/>
            <person name="Sicheritz-Ponten T."/>
            <person name="Mortensen U.H."/>
            <person name="Thrane U."/>
        </authorList>
    </citation>
    <scope>NUCLEOTIDE SEQUENCE [LARGE SCALE GENOMIC DNA]</scope>
    <source>
        <strain evidence="11 12">IBT 11181</strain>
    </source>
</reference>
<keyword evidence="8" id="KW-0472">Membrane</keyword>
<dbReference type="AlphaFoldDB" id="A0A225BAP3"/>
<comment type="caution">
    <text evidence="11">The sequence shown here is derived from an EMBL/GenBank/DDBJ whole genome shotgun (WGS) entry which is preliminary data.</text>
</comment>
<dbReference type="EMBL" id="LFMY01000001">
    <property type="protein sequence ID" value="OKL63985.1"/>
    <property type="molecule type" value="Genomic_DNA"/>
</dbReference>
<keyword evidence="5" id="KW-0375">Hydrogen ion transport</keyword>